<protein>
    <recommendedName>
        <fullName evidence="4">HTH asnC-type domain-containing protein</fullName>
    </recommendedName>
</protein>
<dbReference type="CDD" id="cd00090">
    <property type="entry name" value="HTH_ARSR"/>
    <property type="match status" value="1"/>
</dbReference>
<accession>A0A382Z4K5</accession>
<proteinExistence type="predicted"/>
<evidence type="ECO:0000256" key="1">
    <source>
        <dbReference type="ARBA" id="ARBA00023015"/>
    </source>
</evidence>
<dbReference type="PANTHER" id="PTHR30154:SF53">
    <property type="entry name" value="HTH-TYPE TRANSCRIPTIONAL REGULATOR LRPC"/>
    <property type="match status" value="1"/>
</dbReference>
<dbReference type="SUPFAM" id="SSF54909">
    <property type="entry name" value="Dimeric alpha+beta barrel"/>
    <property type="match status" value="1"/>
</dbReference>
<name>A0A382Z4K5_9ZZZZ</name>
<sequence length="141" mass="15606">MLDDKDKKIIDLLVASGREPATSISEKVGLSVPSVTERIKKLQENDIISGFKAVVNYKSLGFDVSALITIISESSSQYDGFRGETENNPEIIKCFSTTGNGSHVLLIRTKNTDSLEKLLSKIQQWPGVKRTETQLILSTYK</sequence>
<dbReference type="GO" id="GO:0005829">
    <property type="term" value="C:cytosol"/>
    <property type="evidence" value="ECO:0007669"/>
    <property type="project" value="TreeGrafter"/>
</dbReference>
<dbReference type="SUPFAM" id="SSF46785">
    <property type="entry name" value="Winged helix' DNA-binding domain"/>
    <property type="match status" value="1"/>
</dbReference>
<evidence type="ECO:0000259" key="4">
    <source>
        <dbReference type="PROSITE" id="PS50956"/>
    </source>
</evidence>
<dbReference type="GO" id="GO:0043200">
    <property type="term" value="P:response to amino acid"/>
    <property type="evidence" value="ECO:0007669"/>
    <property type="project" value="TreeGrafter"/>
</dbReference>
<keyword evidence="1" id="KW-0805">Transcription regulation</keyword>
<dbReference type="Gene3D" id="1.10.10.10">
    <property type="entry name" value="Winged helix-like DNA-binding domain superfamily/Winged helix DNA-binding domain"/>
    <property type="match status" value="1"/>
</dbReference>
<dbReference type="InterPro" id="IPR019887">
    <property type="entry name" value="Tscrpt_reg_AsnC/Lrp_C"/>
</dbReference>
<dbReference type="Pfam" id="PF13404">
    <property type="entry name" value="HTH_AsnC-type"/>
    <property type="match status" value="1"/>
</dbReference>
<evidence type="ECO:0000256" key="2">
    <source>
        <dbReference type="ARBA" id="ARBA00023125"/>
    </source>
</evidence>
<dbReference type="SMART" id="SM00344">
    <property type="entry name" value="HTH_ASNC"/>
    <property type="match status" value="1"/>
</dbReference>
<dbReference type="InterPro" id="IPR011008">
    <property type="entry name" value="Dimeric_a/b-barrel"/>
</dbReference>
<keyword evidence="2" id="KW-0238">DNA-binding</keyword>
<gene>
    <name evidence="5" type="ORF">METZ01_LOCUS443265</name>
</gene>
<reference evidence="5" key="1">
    <citation type="submission" date="2018-05" db="EMBL/GenBank/DDBJ databases">
        <authorList>
            <person name="Lanie J.A."/>
            <person name="Ng W.-L."/>
            <person name="Kazmierczak K.M."/>
            <person name="Andrzejewski T.M."/>
            <person name="Davidsen T.M."/>
            <person name="Wayne K.J."/>
            <person name="Tettelin H."/>
            <person name="Glass J.I."/>
            <person name="Rusch D."/>
            <person name="Podicherti R."/>
            <person name="Tsui H.-C.T."/>
            <person name="Winkler M.E."/>
        </authorList>
    </citation>
    <scope>NUCLEOTIDE SEQUENCE</scope>
</reference>
<dbReference type="PROSITE" id="PS50956">
    <property type="entry name" value="HTH_ASNC_2"/>
    <property type="match status" value="1"/>
</dbReference>
<dbReference type="InterPro" id="IPR019888">
    <property type="entry name" value="Tscrpt_reg_AsnC-like"/>
</dbReference>
<dbReference type="Pfam" id="PF01037">
    <property type="entry name" value="AsnC_trans_reg"/>
    <property type="match status" value="1"/>
</dbReference>
<dbReference type="PRINTS" id="PR00033">
    <property type="entry name" value="HTHASNC"/>
</dbReference>
<dbReference type="EMBL" id="UINC01180961">
    <property type="protein sequence ID" value="SVD90411.1"/>
    <property type="molecule type" value="Genomic_DNA"/>
</dbReference>
<dbReference type="InterPro" id="IPR036388">
    <property type="entry name" value="WH-like_DNA-bd_sf"/>
</dbReference>
<dbReference type="GO" id="GO:0043565">
    <property type="term" value="F:sequence-specific DNA binding"/>
    <property type="evidence" value="ECO:0007669"/>
    <property type="project" value="InterPro"/>
</dbReference>
<feature type="domain" description="HTH asnC-type" evidence="4">
    <location>
        <begin position="2"/>
        <end position="63"/>
    </location>
</feature>
<evidence type="ECO:0000256" key="3">
    <source>
        <dbReference type="ARBA" id="ARBA00023163"/>
    </source>
</evidence>
<dbReference type="Gene3D" id="3.30.70.920">
    <property type="match status" value="1"/>
</dbReference>
<keyword evidence="3" id="KW-0804">Transcription</keyword>
<dbReference type="AlphaFoldDB" id="A0A382Z4K5"/>
<dbReference type="PANTHER" id="PTHR30154">
    <property type="entry name" value="LEUCINE-RESPONSIVE REGULATORY PROTEIN"/>
    <property type="match status" value="1"/>
</dbReference>
<evidence type="ECO:0000313" key="5">
    <source>
        <dbReference type="EMBL" id="SVD90411.1"/>
    </source>
</evidence>
<dbReference type="InterPro" id="IPR036390">
    <property type="entry name" value="WH_DNA-bd_sf"/>
</dbReference>
<organism evidence="5">
    <name type="scientific">marine metagenome</name>
    <dbReference type="NCBI Taxonomy" id="408172"/>
    <lineage>
        <taxon>unclassified sequences</taxon>
        <taxon>metagenomes</taxon>
        <taxon>ecological metagenomes</taxon>
    </lineage>
</organism>
<dbReference type="InterPro" id="IPR011991">
    <property type="entry name" value="ArsR-like_HTH"/>
</dbReference>
<dbReference type="InterPro" id="IPR000485">
    <property type="entry name" value="AsnC-type_HTH_dom"/>
</dbReference>